<accession>A0A4S4AXZ1</accession>
<evidence type="ECO:0000313" key="1">
    <source>
        <dbReference type="EMBL" id="THF64985.1"/>
    </source>
</evidence>
<dbReference type="InterPro" id="IPR011048">
    <property type="entry name" value="Haem_d1_sf"/>
</dbReference>
<dbReference type="PANTHER" id="PTHR47197:SF3">
    <property type="entry name" value="DIHYDRO-HEME D1 DEHYDROGENASE"/>
    <property type="match status" value="1"/>
</dbReference>
<dbReference type="InterPro" id="IPR015943">
    <property type="entry name" value="WD40/YVTN_repeat-like_dom_sf"/>
</dbReference>
<dbReference type="SUPFAM" id="SSF51004">
    <property type="entry name" value="C-terminal (heme d1) domain of cytochrome cd1-nitrite reductase"/>
    <property type="match status" value="1"/>
</dbReference>
<dbReference type="OrthoDB" id="7197435at2"/>
<name>A0A4S4AXZ1_9RHOO</name>
<comment type="caution">
    <text evidence="1">The sequence shown here is derived from an EMBL/GenBank/DDBJ whole genome shotgun (WGS) entry which is preliminary data.</text>
</comment>
<dbReference type="EMBL" id="SSOC01000004">
    <property type="protein sequence ID" value="THF64985.1"/>
    <property type="molecule type" value="Genomic_DNA"/>
</dbReference>
<dbReference type="AlphaFoldDB" id="A0A4S4AXZ1"/>
<keyword evidence="1" id="KW-0547">Nucleotide-binding</keyword>
<protein>
    <submittedName>
        <fullName evidence="1">ATP-binding protein</fullName>
    </submittedName>
</protein>
<dbReference type="InterPro" id="IPR051200">
    <property type="entry name" value="Host-pathogen_enzymatic-act"/>
</dbReference>
<proteinExistence type="predicted"/>
<dbReference type="Gene3D" id="2.130.10.10">
    <property type="entry name" value="YVTN repeat-like/Quinoprotein amine dehydrogenase"/>
    <property type="match status" value="1"/>
</dbReference>
<organism evidence="1 2">
    <name type="scientific">Pseudothauera nasutitermitis</name>
    <dbReference type="NCBI Taxonomy" id="2565930"/>
    <lineage>
        <taxon>Bacteria</taxon>
        <taxon>Pseudomonadati</taxon>
        <taxon>Pseudomonadota</taxon>
        <taxon>Betaproteobacteria</taxon>
        <taxon>Rhodocyclales</taxon>
        <taxon>Zoogloeaceae</taxon>
        <taxon>Pseudothauera</taxon>
    </lineage>
</organism>
<reference evidence="1 2" key="1">
    <citation type="submission" date="2019-04" db="EMBL/GenBank/DDBJ databases">
        <title>Azoarcus nasutitermitis sp. nov. isolated from termite nest.</title>
        <authorList>
            <person name="Lin S.-Y."/>
            <person name="Hameed A."/>
            <person name="Hsu Y.-H."/>
            <person name="Young C.-C."/>
        </authorList>
    </citation>
    <scope>NUCLEOTIDE SEQUENCE [LARGE SCALE GENOMIC DNA]</scope>
    <source>
        <strain evidence="1 2">CC-YHH838</strain>
    </source>
</reference>
<keyword evidence="1" id="KW-0067">ATP-binding</keyword>
<keyword evidence="2" id="KW-1185">Reference proteome</keyword>
<gene>
    <name evidence="1" type="ORF">E6C76_10675</name>
</gene>
<dbReference type="GO" id="GO:0005524">
    <property type="term" value="F:ATP binding"/>
    <property type="evidence" value="ECO:0007669"/>
    <property type="project" value="UniProtKB-KW"/>
</dbReference>
<dbReference type="PANTHER" id="PTHR47197">
    <property type="entry name" value="PROTEIN NIRF"/>
    <property type="match status" value="1"/>
</dbReference>
<sequence length="454" mass="47627">MAACATAPSFDTPDASFKGRVNVVETPVVVPGTEVKLAGRDFKPGQEIRLTYGGAALSGKEPVVVGADGTFRTQFVVPADAPVGQHPVVVNASKPAAALIHTLKVSPDIPLSGEERFTLTSKPLVPGLYQAAYSAKNDVLFVTSAVGRPPVTQTQLVKVDPQTLAILANVTPPPAPAQPARDGQAPRDPGLYAVYGVAVDDVNGTVWVTNTRQSTVAVYRQSDLALLKQFDAGLVPHVRDVVVDEKQGKVYASAFGAPNIAVFDARTQAFVKNIEIKTTLAGGPGAGDRKFSPMSLELDPENHKLYTVSMSTDEAAVIDTRTDEVDKVFAIEGSKGASGVAFDPRTNRLLVASQGSDNLLIVDLASGKTLHDVKVGAGPLNVAKDSERGVAYVPNRGSGTVTVVNFDGEIVANLPGGTLPNHVTKAGKGTIYAINKARGNEDPNGDRITRITPR</sequence>
<dbReference type="Proteomes" id="UP000308430">
    <property type="component" value="Unassembled WGS sequence"/>
</dbReference>
<evidence type="ECO:0000313" key="2">
    <source>
        <dbReference type="Proteomes" id="UP000308430"/>
    </source>
</evidence>